<dbReference type="PROSITE" id="PS51257">
    <property type="entry name" value="PROKAR_LIPOPROTEIN"/>
    <property type="match status" value="1"/>
</dbReference>
<sequence length="243" mass="27663">MKRNLTILSSLLVIGFSAVIVSCKKPDVNIKNETKDISKIENPLNDSNNRDTSNGKTKNNNIQGGGPSKEESISKKEKEEKTSRFASEIKNKVNDAITKNDKDEITKIADSIITKHAQLSTSFRLSKISSEFNNKIKNWLNSQSIDSILPEFLLFFNENISGKYVSKNINKYKDITKEKDKNTIVAKLQDLFNQTLGEEIEQESSKYKNEIDNLIKQQKNDKVKEKIFDLIDKIVKLEKTSSK</sequence>
<reference evidence="3" key="1">
    <citation type="submission" date="2019-11" db="EMBL/GenBank/DDBJ databases">
        <authorList>
            <person name="Falquet L."/>
            <person name="Falquet L."/>
        </authorList>
    </citation>
    <scope>NUCLEOTIDE SEQUENCE</scope>
    <source>
        <strain evidence="3">14/OD_0492</strain>
    </source>
</reference>
<accession>A0A654IP09</accession>
<gene>
    <name evidence="3" type="ORF">MF5582_00534</name>
</gene>
<feature type="compositionally biased region" description="Basic and acidic residues" evidence="2">
    <location>
        <begin position="68"/>
        <end position="85"/>
    </location>
</feature>
<dbReference type="EMBL" id="LR739237">
    <property type="protein sequence ID" value="VZS00314.1"/>
    <property type="molecule type" value="Genomic_DNA"/>
</dbReference>
<evidence type="ECO:0000313" key="3">
    <source>
        <dbReference type="EMBL" id="VZS00314.1"/>
    </source>
</evidence>
<evidence type="ECO:0000256" key="2">
    <source>
        <dbReference type="SAM" id="MobiDB-lite"/>
    </source>
</evidence>
<proteinExistence type="predicted"/>
<evidence type="ECO:0008006" key="4">
    <source>
        <dbReference type="Google" id="ProtNLM"/>
    </source>
</evidence>
<keyword evidence="1" id="KW-0175">Coiled coil</keyword>
<feature type="compositionally biased region" description="Polar residues" evidence="2">
    <location>
        <begin position="44"/>
        <end position="62"/>
    </location>
</feature>
<dbReference type="AlphaFoldDB" id="A0A654IP09"/>
<organism evidence="3">
    <name type="scientific">Mycoplasma feriruminatoris</name>
    <dbReference type="NCBI Taxonomy" id="1179777"/>
    <lineage>
        <taxon>Bacteria</taxon>
        <taxon>Bacillati</taxon>
        <taxon>Mycoplasmatota</taxon>
        <taxon>Mollicutes</taxon>
        <taxon>Mycoplasmataceae</taxon>
        <taxon>Mycoplasma</taxon>
    </lineage>
</organism>
<name>A0A654IP09_9MOLU</name>
<evidence type="ECO:0000256" key="1">
    <source>
        <dbReference type="SAM" id="Coils"/>
    </source>
</evidence>
<feature type="coiled-coil region" evidence="1">
    <location>
        <begin position="197"/>
        <end position="240"/>
    </location>
</feature>
<feature type="region of interest" description="Disordered" evidence="2">
    <location>
        <begin position="40"/>
        <end position="85"/>
    </location>
</feature>
<protein>
    <recommendedName>
        <fullName evidence="4">Lipoprotein</fullName>
    </recommendedName>
</protein>